<feature type="compositionally biased region" description="Basic residues" evidence="1">
    <location>
        <begin position="1"/>
        <end position="10"/>
    </location>
</feature>
<reference evidence="2" key="1">
    <citation type="submission" date="2021-07" db="EMBL/GenBank/DDBJ databases">
        <authorList>
            <person name="Durling M."/>
        </authorList>
    </citation>
    <scope>NUCLEOTIDE SEQUENCE</scope>
</reference>
<dbReference type="OrthoDB" id="4485682at2759"/>
<name>A0A9N9LSA3_9HELO</name>
<keyword evidence="3" id="KW-1185">Reference proteome</keyword>
<feature type="region of interest" description="Disordered" evidence="1">
    <location>
        <begin position="1"/>
        <end position="69"/>
    </location>
</feature>
<sequence length="621" mass="71626">MAQFPRRHAQRQALSHGQPETPPLGSPSNEDSQWHKALAKKPKGLPASSNDHDSGSESGSICDEDSGYDSTANTKAKVEYYRQKKAQFLADGPTLSNPCDSTKDMMRAAERKWALFCEETRSGDPIPALKAADASDFKTYLLWRKENSRIRKKSSMVTDWLVLSMVYQRTAQRYMDEGVMYDIRNWIHTLGLDESEKDKAGLFMEDLCVLQNGHWVRDREIFAHERLRLQLSPLLIFAGCTSTRPKALVGKRPLLYEDIEFQVFPPPTKGQLPMVILILNLKHIKRSGGKTKPKKLAFYEGENLICCPVLFTMALALTDGAFKNKFASLSQIYDLVVPSNTDRIRLKWDDTWAGRPIFRDVEKTPEKGLYISETKPLQHSKHRHHLVRLGRSCGYRKRLEFYDLRRASGKKLNEALTPEERRQIMRNRGDVYERHYMPSLIDADCQAIYLGTTRRDDLVRAVGRLERHDQAPIELTDIQKSEIKKDVEVIRLIRVRERYAAKIKKEGYSTIKESKNTLWYKRHNEAQRELNSLKIKLTSTLLENTIDQFHETVHTTEVDRQMRGILPASDVLMPPTTQYELRERATVANYFFSQLIILMRIKPFTYGYSLSKHLSISAESK</sequence>
<dbReference type="AlphaFoldDB" id="A0A9N9LSA3"/>
<dbReference type="InterPro" id="IPR021842">
    <property type="entry name" value="DUF3435"/>
</dbReference>
<accession>A0A9N9LSA3</accession>
<protein>
    <recommendedName>
        <fullName evidence="4">FluG domain-containing protein</fullName>
    </recommendedName>
</protein>
<dbReference type="EMBL" id="CAJVRM010000230">
    <property type="protein sequence ID" value="CAG8977711.1"/>
    <property type="molecule type" value="Genomic_DNA"/>
</dbReference>
<gene>
    <name evidence="2" type="ORF">HYALB_00008738</name>
</gene>
<dbReference type="Proteomes" id="UP000701801">
    <property type="component" value="Unassembled WGS sequence"/>
</dbReference>
<dbReference type="PANTHER" id="PTHR37535">
    <property type="entry name" value="FLUG DOMAIN PROTEIN"/>
    <property type="match status" value="1"/>
</dbReference>
<evidence type="ECO:0000313" key="2">
    <source>
        <dbReference type="EMBL" id="CAG8977711.1"/>
    </source>
</evidence>
<comment type="caution">
    <text evidence="2">The sequence shown here is derived from an EMBL/GenBank/DDBJ whole genome shotgun (WGS) entry which is preliminary data.</text>
</comment>
<proteinExistence type="predicted"/>
<dbReference type="PANTHER" id="PTHR37535:SF3">
    <property type="entry name" value="FLUG DOMAIN-CONTAINING PROTEIN"/>
    <property type="match status" value="1"/>
</dbReference>
<evidence type="ECO:0000256" key="1">
    <source>
        <dbReference type="SAM" id="MobiDB-lite"/>
    </source>
</evidence>
<evidence type="ECO:0008006" key="4">
    <source>
        <dbReference type="Google" id="ProtNLM"/>
    </source>
</evidence>
<evidence type="ECO:0000313" key="3">
    <source>
        <dbReference type="Proteomes" id="UP000701801"/>
    </source>
</evidence>
<dbReference type="Pfam" id="PF11917">
    <property type="entry name" value="DUF3435"/>
    <property type="match status" value="1"/>
</dbReference>
<organism evidence="2 3">
    <name type="scientific">Hymenoscyphus albidus</name>
    <dbReference type="NCBI Taxonomy" id="595503"/>
    <lineage>
        <taxon>Eukaryota</taxon>
        <taxon>Fungi</taxon>
        <taxon>Dikarya</taxon>
        <taxon>Ascomycota</taxon>
        <taxon>Pezizomycotina</taxon>
        <taxon>Leotiomycetes</taxon>
        <taxon>Helotiales</taxon>
        <taxon>Helotiaceae</taxon>
        <taxon>Hymenoscyphus</taxon>
    </lineage>
</organism>